<dbReference type="RefSeq" id="WP_345033097.1">
    <property type="nucleotide sequence ID" value="NZ_BAABEY010000036.1"/>
</dbReference>
<reference evidence="3" key="1">
    <citation type="journal article" date="2019" name="Int. J. Syst. Evol. Microbiol.">
        <title>The Global Catalogue of Microorganisms (GCM) 10K type strain sequencing project: providing services to taxonomists for standard genome sequencing and annotation.</title>
        <authorList>
            <consortium name="The Broad Institute Genomics Platform"/>
            <consortium name="The Broad Institute Genome Sequencing Center for Infectious Disease"/>
            <person name="Wu L."/>
            <person name="Ma J."/>
        </authorList>
    </citation>
    <scope>NUCLEOTIDE SEQUENCE [LARGE SCALE GENOMIC DNA]</scope>
    <source>
        <strain evidence="3">JCM 31920</strain>
    </source>
</reference>
<evidence type="ECO:0000313" key="2">
    <source>
        <dbReference type="EMBL" id="GAA4447860.1"/>
    </source>
</evidence>
<dbReference type="Pfam" id="PF01844">
    <property type="entry name" value="HNH"/>
    <property type="match status" value="1"/>
</dbReference>
<keyword evidence="3" id="KW-1185">Reference proteome</keyword>
<gene>
    <name evidence="2" type="ORF">GCM10023091_43500</name>
</gene>
<proteinExistence type="predicted"/>
<evidence type="ECO:0000313" key="3">
    <source>
        <dbReference type="Proteomes" id="UP001501508"/>
    </source>
</evidence>
<dbReference type="PANTHER" id="PTHR33877:SF2">
    <property type="entry name" value="OS07G0170200 PROTEIN"/>
    <property type="match status" value="1"/>
</dbReference>
<sequence length="166" mass="19012">MSSKVLVLNQDYSAFNICSVPKAFLLVYLNKAELVTQAEDQFLRSISQCYFYPVVIRLHKYVHRPYKGVVMTRQNIFKRDRSTCQYCGAKDHLTLDHVIPKSKGGKSNWDNLVTACQRCNAQKGDLSPEESGMSLKQSPFKPTFLMFIRDFSGSSNENWLPYLGAR</sequence>
<feature type="domain" description="HNH nuclease" evidence="1">
    <location>
        <begin position="71"/>
        <end position="121"/>
    </location>
</feature>
<dbReference type="Gene3D" id="1.10.30.50">
    <property type="match status" value="1"/>
</dbReference>
<dbReference type="PANTHER" id="PTHR33877">
    <property type="entry name" value="SLL1193 PROTEIN"/>
    <property type="match status" value="1"/>
</dbReference>
<protein>
    <submittedName>
        <fullName evidence="2">HNH endonuclease</fullName>
    </submittedName>
</protein>
<comment type="caution">
    <text evidence="2">The sequence shown here is derived from an EMBL/GenBank/DDBJ whole genome shotgun (WGS) entry which is preliminary data.</text>
</comment>
<dbReference type="SMART" id="SM00507">
    <property type="entry name" value="HNHc"/>
    <property type="match status" value="1"/>
</dbReference>
<keyword evidence="2" id="KW-0540">Nuclease</keyword>
<dbReference type="GO" id="GO:0004519">
    <property type="term" value="F:endonuclease activity"/>
    <property type="evidence" value="ECO:0007669"/>
    <property type="project" value="UniProtKB-KW"/>
</dbReference>
<dbReference type="InterPro" id="IPR052892">
    <property type="entry name" value="NA-targeting_endonuclease"/>
</dbReference>
<keyword evidence="2" id="KW-0255">Endonuclease</keyword>
<evidence type="ECO:0000259" key="1">
    <source>
        <dbReference type="SMART" id="SM00507"/>
    </source>
</evidence>
<name>A0ABP8MCY1_9BACT</name>
<dbReference type="CDD" id="cd00085">
    <property type="entry name" value="HNHc"/>
    <property type="match status" value="1"/>
</dbReference>
<organism evidence="2 3">
    <name type="scientific">Ravibacter arvi</name>
    <dbReference type="NCBI Taxonomy" id="2051041"/>
    <lineage>
        <taxon>Bacteria</taxon>
        <taxon>Pseudomonadati</taxon>
        <taxon>Bacteroidota</taxon>
        <taxon>Cytophagia</taxon>
        <taxon>Cytophagales</taxon>
        <taxon>Spirosomataceae</taxon>
        <taxon>Ravibacter</taxon>
    </lineage>
</organism>
<accession>A0ABP8MCY1</accession>
<dbReference type="Proteomes" id="UP001501508">
    <property type="component" value="Unassembled WGS sequence"/>
</dbReference>
<dbReference type="InterPro" id="IPR003615">
    <property type="entry name" value="HNH_nuc"/>
</dbReference>
<dbReference type="InterPro" id="IPR002711">
    <property type="entry name" value="HNH"/>
</dbReference>
<keyword evidence="2" id="KW-0378">Hydrolase</keyword>
<dbReference type="EMBL" id="BAABEY010000036">
    <property type="protein sequence ID" value="GAA4447860.1"/>
    <property type="molecule type" value="Genomic_DNA"/>
</dbReference>